<dbReference type="EMBL" id="JARUJP010000017">
    <property type="protein sequence ID" value="MDW8802256.1"/>
    <property type="molecule type" value="Genomic_DNA"/>
</dbReference>
<dbReference type="PANTHER" id="PTHR13707">
    <property type="entry name" value="KETOACID-COENZYME A TRANSFERASE"/>
    <property type="match status" value="1"/>
</dbReference>
<comment type="similarity">
    <text evidence="1">Belongs to the 3-oxoacid CoA-transferase subunit B family.</text>
</comment>
<dbReference type="InterPro" id="IPR012791">
    <property type="entry name" value="3-oxoacid_CoA-transf_B"/>
</dbReference>
<dbReference type="NCBIfam" id="TIGR02428">
    <property type="entry name" value="pcaJ_scoB_fam"/>
    <property type="match status" value="1"/>
</dbReference>
<dbReference type="RefSeq" id="WP_318798620.1">
    <property type="nucleotide sequence ID" value="NZ_JARUJP010000017.1"/>
</dbReference>
<evidence type="ECO:0000313" key="3">
    <source>
        <dbReference type="EMBL" id="MDW8802256.1"/>
    </source>
</evidence>
<organism evidence="3 4">
    <name type="scientific">Clostridium tanneri</name>
    <dbReference type="NCBI Taxonomy" id="3037988"/>
    <lineage>
        <taxon>Bacteria</taxon>
        <taxon>Bacillati</taxon>
        <taxon>Bacillota</taxon>
        <taxon>Clostridia</taxon>
        <taxon>Eubacteriales</taxon>
        <taxon>Clostridiaceae</taxon>
        <taxon>Clostridium</taxon>
    </lineage>
</organism>
<comment type="caution">
    <text evidence="3">The sequence shown here is derived from an EMBL/GenBank/DDBJ whole genome shotgun (WGS) entry which is preliminary data.</text>
</comment>
<evidence type="ECO:0000256" key="1">
    <source>
        <dbReference type="ARBA" id="ARBA00007047"/>
    </source>
</evidence>
<dbReference type="Gene3D" id="3.40.1080.10">
    <property type="entry name" value="Glutaconate Coenzyme A-transferase"/>
    <property type="match status" value="1"/>
</dbReference>
<dbReference type="PANTHER" id="PTHR13707:SF60">
    <property type="entry name" value="ACETATE COA-TRANSFERASE SUBUNIT ALPHA"/>
    <property type="match status" value="1"/>
</dbReference>
<keyword evidence="4" id="KW-1185">Reference proteome</keyword>
<dbReference type="Proteomes" id="UP001281656">
    <property type="component" value="Unassembled WGS sequence"/>
</dbReference>
<accession>A0ABU4JVS6</accession>
<dbReference type="SMART" id="SM00882">
    <property type="entry name" value="CoA_trans"/>
    <property type="match status" value="1"/>
</dbReference>
<keyword evidence="2" id="KW-0808">Transferase</keyword>
<dbReference type="InterPro" id="IPR037171">
    <property type="entry name" value="NagB/RpiA_transferase-like"/>
</dbReference>
<name>A0ABU4JVS6_9CLOT</name>
<dbReference type="SUPFAM" id="SSF100950">
    <property type="entry name" value="NagB/RpiA/CoA transferase-like"/>
    <property type="match status" value="1"/>
</dbReference>
<evidence type="ECO:0000313" key="4">
    <source>
        <dbReference type="Proteomes" id="UP001281656"/>
    </source>
</evidence>
<gene>
    <name evidence="3" type="ORF">P8V03_13965</name>
</gene>
<sequence>MDMKNRIAKRAAQEFKDGMVVNLGFGVPVLAGNYIPEGVKVILQSENGILNFGANAKKGEDNPFICGAGGPPLTTLPGCSIFDLATSFLIIRGGHVDMTILGALEVDQEGNIANWAIPYGNGKYGPGVGGAMDLLVGAKKVVATMTHTAKDGSSKILKKCALPLSAAKAVNLIITELAVMEVTDKGLVLREIAQGTTLEEVIKKTDAELIVREDLKVSDIL</sequence>
<reference evidence="3 4" key="1">
    <citation type="submission" date="2023-04" db="EMBL/GenBank/DDBJ databases">
        <title>Clostridium tannerae sp. nov., isolated from the fecal material of an alpaca.</title>
        <authorList>
            <person name="Miller S."/>
            <person name="Hendry M."/>
            <person name="King J."/>
            <person name="Sankaranarayanan K."/>
            <person name="Lawson P.A."/>
        </authorList>
    </citation>
    <scope>NUCLEOTIDE SEQUENCE [LARGE SCALE GENOMIC DNA]</scope>
    <source>
        <strain evidence="3 4">A1-XYC3</strain>
    </source>
</reference>
<dbReference type="InterPro" id="IPR004165">
    <property type="entry name" value="CoA_trans_fam_I"/>
</dbReference>
<dbReference type="Pfam" id="PF01144">
    <property type="entry name" value="CoA_trans"/>
    <property type="match status" value="1"/>
</dbReference>
<proteinExistence type="inferred from homology"/>
<protein>
    <submittedName>
        <fullName evidence="3">3-oxoacid CoA-transferase subunit B</fullName>
    </submittedName>
</protein>
<evidence type="ECO:0000256" key="2">
    <source>
        <dbReference type="ARBA" id="ARBA00022679"/>
    </source>
</evidence>